<dbReference type="AlphaFoldDB" id="A0A0V0SPB0"/>
<dbReference type="Proteomes" id="UP000055048">
    <property type="component" value="Unassembled WGS sequence"/>
</dbReference>
<protein>
    <submittedName>
        <fullName evidence="2">Uncharacterized protein</fullName>
    </submittedName>
</protein>
<feature type="compositionally biased region" description="Low complexity" evidence="1">
    <location>
        <begin position="19"/>
        <end position="30"/>
    </location>
</feature>
<evidence type="ECO:0000313" key="3">
    <source>
        <dbReference type="Proteomes" id="UP000055048"/>
    </source>
</evidence>
<dbReference type="EMBL" id="JYDJ01004375">
    <property type="protein sequence ID" value="KRX28574.1"/>
    <property type="molecule type" value="Genomic_DNA"/>
</dbReference>
<comment type="caution">
    <text evidence="2">The sequence shown here is derived from an EMBL/GenBank/DDBJ whole genome shotgun (WGS) entry which is preliminary data.</text>
</comment>
<evidence type="ECO:0000256" key="1">
    <source>
        <dbReference type="SAM" id="MobiDB-lite"/>
    </source>
</evidence>
<feature type="region of interest" description="Disordered" evidence="1">
    <location>
        <begin position="1"/>
        <end position="36"/>
    </location>
</feature>
<name>A0A0V0SPB0_9BILA</name>
<reference evidence="2 3" key="1">
    <citation type="submission" date="2015-01" db="EMBL/GenBank/DDBJ databases">
        <title>Evolution of Trichinella species and genotypes.</title>
        <authorList>
            <person name="Korhonen P.K."/>
            <person name="Edoardo P."/>
            <person name="Giuseppe L.R."/>
            <person name="Gasser R.B."/>
        </authorList>
    </citation>
    <scope>NUCLEOTIDE SEQUENCE [LARGE SCALE GENOMIC DNA]</scope>
    <source>
        <strain evidence="2">ISS417</strain>
    </source>
</reference>
<organism evidence="2 3">
    <name type="scientific">Trichinella murrelli</name>
    <dbReference type="NCBI Taxonomy" id="144512"/>
    <lineage>
        <taxon>Eukaryota</taxon>
        <taxon>Metazoa</taxon>
        <taxon>Ecdysozoa</taxon>
        <taxon>Nematoda</taxon>
        <taxon>Enoplea</taxon>
        <taxon>Dorylaimia</taxon>
        <taxon>Trichinellida</taxon>
        <taxon>Trichinellidae</taxon>
        <taxon>Trichinella</taxon>
    </lineage>
</organism>
<proteinExistence type="predicted"/>
<feature type="non-terminal residue" evidence="2">
    <location>
        <position position="1"/>
    </location>
</feature>
<accession>A0A0V0SPB0</accession>
<sequence length="47" mass="4971">LQHCKNSGLVEKYSDEDSNSSSSSSSSSSSKAESVKTELANIIALHK</sequence>
<feature type="non-terminal residue" evidence="2">
    <location>
        <position position="47"/>
    </location>
</feature>
<gene>
    <name evidence="2" type="ORF">T05_8304</name>
</gene>
<keyword evidence="3" id="KW-1185">Reference proteome</keyword>
<evidence type="ECO:0000313" key="2">
    <source>
        <dbReference type="EMBL" id="KRX28574.1"/>
    </source>
</evidence>